<gene>
    <name evidence="1" type="ORF">P3W85_17665</name>
</gene>
<dbReference type="RefSeq" id="WP_276265739.1">
    <property type="nucleotide sequence ID" value="NZ_JARJLM010000302.1"/>
</dbReference>
<reference evidence="1 2" key="1">
    <citation type="submission" date="2023-03" db="EMBL/GenBank/DDBJ databases">
        <title>Draft assemblies of triclosan tolerant bacteria isolated from returned activated sludge.</title>
        <authorList>
            <person name="Van Hamelsveld S."/>
        </authorList>
    </citation>
    <scope>NUCLEOTIDE SEQUENCE [LARGE SCALE GENOMIC DNA]</scope>
    <source>
        <strain evidence="1 2">GW210010_S58</strain>
    </source>
</reference>
<protein>
    <submittedName>
        <fullName evidence="1">Transposase</fullName>
    </submittedName>
</protein>
<proteinExistence type="predicted"/>
<dbReference type="InterPro" id="IPR002514">
    <property type="entry name" value="Transposase_8"/>
</dbReference>
<evidence type="ECO:0000313" key="2">
    <source>
        <dbReference type="Proteomes" id="UP001216674"/>
    </source>
</evidence>
<evidence type="ECO:0000313" key="1">
    <source>
        <dbReference type="EMBL" id="MDF3834771.1"/>
    </source>
</evidence>
<dbReference type="EMBL" id="JARJLM010000302">
    <property type="protein sequence ID" value="MDF3834771.1"/>
    <property type="molecule type" value="Genomic_DNA"/>
</dbReference>
<dbReference type="SUPFAM" id="SSF46689">
    <property type="entry name" value="Homeodomain-like"/>
    <property type="match status" value="1"/>
</dbReference>
<comment type="caution">
    <text evidence="1">The sequence shown here is derived from an EMBL/GenBank/DDBJ whole genome shotgun (WGS) entry which is preliminary data.</text>
</comment>
<name>A0ABT6AQ60_9BURK</name>
<dbReference type="InterPro" id="IPR009057">
    <property type="entry name" value="Homeodomain-like_sf"/>
</dbReference>
<keyword evidence="2" id="KW-1185">Reference proteome</keyword>
<organism evidence="1 2">
    <name type="scientific">Cupriavidus basilensis</name>
    <dbReference type="NCBI Taxonomy" id="68895"/>
    <lineage>
        <taxon>Bacteria</taxon>
        <taxon>Pseudomonadati</taxon>
        <taxon>Pseudomonadota</taxon>
        <taxon>Betaproteobacteria</taxon>
        <taxon>Burkholderiales</taxon>
        <taxon>Burkholderiaceae</taxon>
        <taxon>Cupriavidus</taxon>
    </lineage>
</organism>
<sequence length="131" mass="14193">MGQIDLDFLPLQVINVGANDKRSFDRGDKGRLVKACLRPGMSMANLAIKAGVNANQLRCWIEQYKAKERGTADTKGATQEARAVFVPMMEFPGGDDRVEPGQDAMPVTTLAALPVRLSARWPSDAGMGLEC</sequence>
<accession>A0ABT6AQ60</accession>
<dbReference type="Pfam" id="PF01527">
    <property type="entry name" value="HTH_Tnp_1"/>
    <property type="match status" value="1"/>
</dbReference>
<dbReference type="Proteomes" id="UP001216674">
    <property type="component" value="Unassembled WGS sequence"/>
</dbReference>